<accession>A0A9P6A0A5</accession>
<keyword evidence="2" id="KW-1185">Reference proteome</keyword>
<dbReference type="EMBL" id="MU154545">
    <property type="protein sequence ID" value="KAF9497254.1"/>
    <property type="molecule type" value="Genomic_DNA"/>
</dbReference>
<organism evidence="1 2">
    <name type="scientific">Pleurotus eryngii</name>
    <name type="common">Boletus of the steppes</name>
    <dbReference type="NCBI Taxonomy" id="5323"/>
    <lineage>
        <taxon>Eukaryota</taxon>
        <taxon>Fungi</taxon>
        <taxon>Dikarya</taxon>
        <taxon>Basidiomycota</taxon>
        <taxon>Agaricomycotina</taxon>
        <taxon>Agaricomycetes</taxon>
        <taxon>Agaricomycetidae</taxon>
        <taxon>Agaricales</taxon>
        <taxon>Pleurotineae</taxon>
        <taxon>Pleurotaceae</taxon>
        <taxon>Pleurotus</taxon>
    </lineage>
</organism>
<protein>
    <submittedName>
        <fullName evidence="1">Uncharacterized protein</fullName>
    </submittedName>
</protein>
<sequence>MTYDAAEPLFVELGKASDAFKKGGVIGYGGDENHVLTLLASSRWSANTLYF</sequence>
<gene>
    <name evidence="1" type="ORF">BDN71DRAFT_1445003</name>
</gene>
<dbReference type="AlphaFoldDB" id="A0A9P6A0A5"/>
<evidence type="ECO:0000313" key="1">
    <source>
        <dbReference type="EMBL" id="KAF9497254.1"/>
    </source>
</evidence>
<reference evidence="1" key="1">
    <citation type="submission" date="2020-11" db="EMBL/GenBank/DDBJ databases">
        <authorList>
            <consortium name="DOE Joint Genome Institute"/>
            <person name="Ahrendt S."/>
            <person name="Riley R."/>
            <person name="Andreopoulos W."/>
            <person name="Labutti K."/>
            <person name="Pangilinan J."/>
            <person name="Ruiz-Duenas F.J."/>
            <person name="Barrasa J.M."/>
            <person name="Sanchez-Garcia M."/>
            <person name="Camarero S."/>
            <person name="Miyauchi S."/>
            <person name="Serrano A."/>
            <person name="Linde D."/>
            <person name="Babiker R."/>
            <person name="Drula E."/>
            <person name="Ayuso-Fernandez I."/>
            <person name="Pacheco R."/>
            <person name="Padilla G."/>
            <person name="Ferreira P."/>
            <person name="Barriuso J."/>
            <person name="Kellner H."/>
            <person name="Castanera R."/>
            <person name="Alfaro M."/>
            <person name="Ramirez L."/>
            <person name="Pisabarro A.G."/>
            <person name="Kuo A."/>
            <person name="Tritt A."/>
            <person name="Lipzen A."/>
            <person name="He G."/>
            <person name="Yan M."/>
            <person name="Ng V."/>
            <person name="Cullen D."/>
            <person name="Martin F."/>
            <person name="Rosso M.-N."/>
            <person name="Henrissat B."/>
            <person name="Hibbett D."/>
            <person name="Martinez A.T."/>
            <person name="Grigoriev I.V."/>
        </authorList>
    </citation>
    <scope>NUCLEOTIDE SEQUENCE</scope>
    <source>
        <strain evidence="1">ATCC 90797</strain>
    </source>
</reference>
<evidence type="ECO:0000313" key="2">
    <source>
        <dbReference type="Proteomes" id="UP000807025"/>
    </source>
</evidence>
<proteinExistence type="predicted"/>
<comment type="caution">
    <text evidence="1">The sequence shown here is derived from an EMBL/GenBank/DDBJ whole genome shotgun (WGS) entry which is preliminary data.</text>
</comment>
<dbReference type="Proteomes" id="UP000807025">
    <property type="component" value="Unassembled WGS sequence"/>
</dbReference>
<name>A0A9P6A0A5_PLEER</name>